<dbReference type="EMBL" id="VDMA02000004">
    <property type="protein sequence ID" value="KAB8186007.1"/>
    <property type="molecule type" value="Genomic_DNA"/>
</dbReference>
<accession>A0A5N6BZU1</accession>
<proteinExistence type="predicted"/>
<organism evidence="2 3">
    <name type="scientific">Microbispora catharanthi</name>
    <dbReference type="NCBI Taxonomy" id="1712871"/>
    <lineage>
        <taxon>Bacteria</taxon>
        <taxon>Bacillati</taxon>
        <taxon>Actinomycetota</taxon>
        <taxon>Actinomycetes</taxon>
        <taxon>Streptosporangiales</taxon>
        <taxon>Streptosporangiaceae</taxon>
        <taxon>Microbispora</taxon>
    </lineage>
</organism>
<reference evidence="2 3" key="1">
    <citation type="submission" date="2019-10" db="EMBL/GenBank/DDBJ databases">
        <title>Nonomuraea sp. nov., isolated from Phyllanthus amarus.</title>
        <authorList>
            <person name="Klykleung N."/>
            <person name="Tanasupawat S."/>
        </authorList>
    </citation>
    <scope>NUCLEOTIDE SEQUENCE [LARGE SCALE GENOMIC DNA]</scope>
    <source>
        <strain evidence="2 3">CR1-09</strain>
    </source>
</reference>
<evidence type="ECO:0000313" key="2">
    <source>
        <dbReference type="EMBL" id="KAB8186007.1"/>
    </source>
</evidence>
<name>A0A5N6BZU1_9ACTN</name>
<dbReference type="Proteomes" id="UP000313066">
    <property type="component" value="Unassembled WGS sequence"/>
</dbReference>
<protein>
    <submittedName>
        <fullName evidence="2">Uncharacterized protein</fullName>
    </submittedName>
</protein>
<evidence type="ECO:0000313" key="3">
    <source>
        <dbReference type="Proteomes" id="UP000313066"/>
    </source>
</evidence>
<evidence type="ECO:0000256" key="1">
    <source>
        <dbReference type="SAM" id="MobiDB-lite"/>
    </source>
</evidence>
<keyword evidence="3" id="KW-1185">Reference proteome</keyword>
<sequence>MQEDTRRVQTAVLGGPGSYEPVLMPLDRAEALRFRAHHDLVGDTFWCGTHLGGCGKQLMDRIGQVKVPHFAHHADRVLHGCRRVNLGVDSADHLYIHQELSKWLKSQGMKPADNPVIDDDFASGGGCTALIVAPPRPLPLLAVQLIGDDASWRDRDRQLRTEDRAVQWIFGTRSRASHVALARDGYALRVRCETHGGTRRISVGAQIPGRPVEWELISGWRLTQSGISTGDIDHLRTSRIDTVGARQLADRGEHKVVGFPLDVSDLLIAPKETKTRPWLGDSERGSQSLPVRVRTGAGAVIGDALVVFPSAYAELAIGQQYQILGPASVRARVDPEQLTPYSIIDCSGLALLPAIRTPLLAPEVDTRPRTSPKRLTNTNDQEEPVATEARDAVVGSDDQQTAHLDRRKEMRIRESAAKVIQRLEQARSVGNRSRGRELLDRLGNMLKSLPSEKFRHELRQYAEYSAWLSPPIKDGRIQIGRRR</sequence>
<dbReference type="AlphaFoldDB" id="A0A5N6BZU1"/>
<feature type="region of interest" description="Disordered" evidence="1">
    <location>
        <begin position="362"/>
        <end position="403"/>
    </location>
</feature>
<comment type="caution">
    <text evidence="2">The sequence shown here is derived from an EMBL/GenBank/DDBJ whole genome shotgun (WGS) entry which is preliminary data.</text>
</comment>
<gene>
    <name evidence="2" type="ORF">FH610_009660</name>
</gene>